<dbReference type="GO" id="GO:0016887">
    <property type="term" value="F:ATP hydrolysis activity"/>
    <property type="evidence" value="ECO:0007669"/>
    <property type="project" value="RHEA"/>
</dbReference>
<dbReference type="PROSITE" id="PS51217">
    <property type="entry name" value="UVRD_HELICASE_CTER"/>
    <property type="match status" value="1"/>
</dbReference>
<dbReference type="PROSITE" id="PS51198">
    <property type="entry name" value="UVRD_HELICASE_ATP_BIND"/>
    <property type="match status" value="1"/>
</dbReference>
<keyword evidence="11 15" id="KW-0234">DNA repair</keyword>
<dbReference type="Pfam" id="PF13361">
    <property type="entry name" value="UvrD_C"/>
    <property type="match status" value="1"/>
</dbReference>
<dbReference type="RefSeq" id="WP_158337431.1">
    <property type="nucleotide sequence ID" value="NZ_CP034858.1"/>
</dbReference>
<gene>
    <name evidence="15 19" type="primary">recB</name>
    <name evidence="19" type="ORF">D9V76_02325</name>
</gene>
<evidence type="ECO:0000313" key="20">
    <source>
        <dbReference type="Proteomes" id="UP000298688"/>
    </source>
</evidence>
<comment type="similarity">
    <text evidence="15">Belongs to the helicase family. UvrD subfamily.</text>
</comment>
<dbReference type="HAMAP" id="MF_01485">
    <property type="entry name" value="RecB"/>
    <property type="match status" value="1"/>
</dbReference>
<keyword evidence="3 15" id="KW-0547">Nucleotide-binding</keyword>
<keyword evidence="1 15" id="KW-0540">Nuclease</keyword>
<keyword evidence="2 15" id="KW-0479">Metal-binding</keyword>
<evidence type="ECO:0000256" key="7">
    <source>
        <dbReference type="ARBA" id="ARBA00022839"/>
    </source>
</evidence>
<feature type="binding site" evidence="15">
    <location>
        <position position="1053"/>
    </location>
    <ligand>
        <name>Mg(2+)</name>
        <dbReference type="ChEBI" id="CHEBI:18420"/>
    </ligand>
</feature>
<evidence type="ECO:0000256" key="10">
    <source>
        <dbReference type="ARBA" id="ARBA00023125"/>
    </source>
</evidence>
<evidence type="ECO:0000256" key="11">
    <source>
        <dbReference type="ARBA" id="ARBA00023204"/>
    </source>
</evidence>
<reference evidence="19 20" key="2">
    <citation type="submission" date="2019-05" db="EMBL/GenBank/DDBJ databases">
        <title>Genome evolution of the obligate endosymbiont Buchnera aphidicola.</title>
        <authorList>
            <person name="Moran N.A."/>
        </authorList>
    </citation>
    <scope>NUCLEOTIDE SEQUENCE [LARGE SCALE GENOMIC DNA]</scope>
    <source>
        <strain evidence="19 20">Rpa</strain>
    </source>
</reference>
<evidence type="ECO:0000256" key="9">
    <source>
        <dbReference type="ARBA" id="ARBA00022842"/>
    </source>
</evidence>
<comment type="function">
    <text evidence="15">A helicase/nuclease that prepares dsDNA breaks (DSB) for recombinational DNA repair. Binds to DSBs and unwinds DNA via a highly rapid and processive ATP-dependent bidirectional helicase activity. Unwinds dsDNA until it encounters a Chi (crossover hotspot instigator) sequence from the 3' direction. Cuts ssDNA a few nucleotides 3' to the Chi site. The properties and activities of the enzyme are changed at Chi. The Chi-altered holoenzyme produces a long 3'-ssDNA overhang and facilitates RecA-binding to the ssDNA for homologous DNA recombination and repair. Holoenzyme degrades any linearized DNA that is unable to undergo homologous recombination. In the holoenzyme this subunit contributes ATPase, 3'-5' helicase, exonuclease activity and loads RecA onto ssDNA.</text>
</comment>
<dbReference type="InterPro" id="IPR000212">
    <property type="entry name" value="DNA_helicase_UvrD/REP"/>
</dbReference>
<reference evidence="19 20" key="1">
    <citation type="submission" date="2018-12" db="EMBL/GenBank/DDBJ databases">
        <authorList>
            <person name="Chong R.A."/>
        </authorList>
    </citation>
    <scope>NUCLEOTIDE SEQUENCE [LARGE SCALE GENOMIC DNA]</scope>
    <source>
        <strain evidence="19 20">Rpa</strain>
    </source>
</reference>
<comment type="domain">
    <text evidence="15">The C-terminal domain has nuclease activity and interacts with RecD. It interacts with RecA, facilitating its loading onto ssDNA.</text>
</comment>
<dbReference type="GO" id="GO:0043138">
    <property type="term" value="F:3'-5' DNA helicase activity"/>
    <property type="evidence" value="ECO:0007669"/>
    <property type="project" value="UniProtKB-UniRule"/>
</dbReference>
<evidence type="ECO:0000256" key="13">
    <source>
        <dbReference type="ARBA" id="ARBA00034617"/>
    </source>
</evidence>
<evidence type="ECO:0000256" key="5">
    <source>
        <dbReference type="ARBA" id="ARBA00022801"/>
    </source>
</evidence>
<dbReference type="NCBIfam" id="TIGR00609">
    <property type="entry name" value="recB"/>
    <property type="match status" value="1"/>
</dbReference>
<evidence type="ECO:0000256" key="8">
    <source>
        <dbReference type="ARBA" id="ARBA00022840"/>
    </source>
</evidence>
<dbReference type="InterPro" id="IPR011604">
    <property type="entry name" value="PDDEXK-like_dom_sf"/>
</dbReference>
<dbReference type="SUPFAM" id="SSF52980">
    <property type="entry name" value="Restriction endonuclease-like"/>
    <property type="match status" value="1"/>
</dbReference>
<dbReference type="InterPro" id="IPR011335">
    <property type="entry name" value="Restrct_endonuc-II-like"/>
</dbReference>
<dbReference type="GO" id="GO:0000724">
    <property type="term" value="P:double-strand break repair via homologous recombination"/>
    <property type="evidence" value="ECO:0007669"/>
    <property type="project" value="UniProtKB-UniRule"/>
</dbReference>
<keyword evidence="8 15" id="KW-0067">ATP-binding</keyword>
<dbReference type="Pfam" id="PF00580">
    <property type="entry name" value="UvrD-helicase"/>
    <property type="match status" value="1"/>
</dbReference>
<comment type="cofactor">
    <cofactor evidence="15">
        <name>Mg(2+)</name>
        <dbReference type="ChEBI" id="CHEBI:18420"/>
    </cofactor>
    <text evidence="15">Binds 1 Mg(2+) ion per subunit.</text>
</comment>
<dbReference type="GO" id="GO:0003677">
    <property type="term" value="F:DNA binding"/>
    <property type="evidence" value="ECO:0007669"/>
    <property type="project" value="UniProtKB-UniRule"/>
</dbReference>
<comment type="miscellaneous">
    <text evidence="15">In the RecBCD complex, RecB has a slow 3'-5' helicase, an exonuclease activity and loads RecA onto ssDNA, RecD has a fast 5'-3' helicase activity, while RecC stimulates the ATPase and processivity of the RecB helicase and contributes to recognition of the Chi site.</text>
</comment>
<dbReference type="Gene3D" id="1.10.3170.10">
    <property type="entry name" value="Recbcd, chain B, domain 2"/>
    <property type="match status" value="1"/>
</dbReference>
<comment type="domain">
    <text evidence="15">The N-terminal DNA-binding domain is a ssDNA-dependent ATPase and has ATP-dependent 3'-5' helicase function. This domain interacts with RecC.</text>
</comment>
<dbReference type="EC" id="5.6.2.4" evidence="15"/>
<proteinExistence type="inferred from homology"/>
<comment type="catalytic activity">
    <reaction evidence="14 15">
        <text>ATP + H2O = ADP + phosphate + H(+)</text>
        <dbReference type="Rhea" id="RHEA:13065"/>
        <dbReference type="ChEBI" id="CHEBI:15377"/>
        <dbReference type="ChEBI" id="CHEBI:15378"/>
        <dbReference type="ChEBI" id="CHEBI:30616"/>
        <dbReference type="ChEBI" id="CHEBI:43474"/>
        <dbReference type="ChEBI" id="CHEBI:456216"/>
        <dbReference type="EC" id="5.6.2.4"/>
    </reaction>
</comment>
<keyword evidence="4 15" id="KW-0227">DNA damage</keyword>
<dbReference type="InterPro" id="IPR014016">
    <property type="entry name" value="UvrD-like_ATP-bd"/>
</dbReference>
<evidence type="ECO:0000259" key="17">
    <source>
        <dbReference type="PROSITE" id="PS51198"/>
    </source>
</evidence>
<keyword evidence="5 15" id="KW-0378">Hydrolase</keyword>
<protein>
    <recommendedName>
        <fullName evidence="15">RecBCD enzyme subunit RecB</fullName>
        <ecNumber evidence="15">3.1.11.5</ecNumber>
        <ecNumber evidence="15">5.6.2.4</ecNumber>
    </recommendedName>
    <alternativeName>
        <fullName evidence="15">DNA 3'-5' helicase subunit RecB</fullName>
    </alternativeName>
    <alternativeName>
        <fullName evidence="15">Exonuclease V subunit RecB</fullName>
        <shortName evidence="15">ExoV subunit RecB</shortName>
    </alternativeName>
    <alternativeName>
        <fullName evidence="15">Helicase/nuclease RecBCD subunit RecB</fullName>
    </alternativeName>
</protein>
<dbReference type="Gene3D" id="1.10.486.10">
    <property type="entry name" value="PCRA, domain 4"/>
    <property type="match status" value="1"/>
</dbReference>
<keyword evidence="12 15" id="KW-0413">Isomerase</keyword>
<dbReference type="EC" id="3.1.11.5" evidence="15"/>
<evidence type="ECO:0000256" key="6">
    <source>
        <dbReference type="ARBA" id="ARBA00022806"/>
    </source>
</evidence>
<dbReference type="GO" id="GO:0000287">
    <property type="term" value="F:magnesium ion binding"/>
    <property type="evidence" value="ECO:0007669"/>
    <property type="project" value="UniProtKB-UniRule"/>
</dbReference>
<dbReference type="AlphaFoldDB" id="A0A4D6YH48"/>
<dbReference type="PANTHER" id="PTHR11070:SF23">
    <property type="entry name" value="RECBCD ENZYME SUBUNIT RECB"/>
    <property type="match status" value="1"/>
</dbReference>
<comment type="subunit">
    <text evidence="15">Heterotrimer of RecB, RecC and RecD. All subunits contribute to DNA-binding. Interacts with RecA.</text>
</comment>
<dbReference type="GO" id="GO:0009338">
    <property type="term" value="C:exodeoxyribonuclease V complex"/>
    <property type="evidence" value="ECO:0007669"/>
    <property type="project" value="TreeGrafter"/>
</dbReference>
<comment type="catalytic activity">
    <reaction evidence="15">
        <text>Exonucleolytic cleavage (in the presence of ATP) in either 5'- to 3'- or 3'- to 5'-direction to yield 5'-phosphooligonucleotides.</text>
        <dbReference type="EC" id="3.1.11.5"/>
    </reaction>
</comment>
<feature type="domain" description="UvrD-like helicase ATP-binding" evidence="17">
    <location>
        <begin position="1"/>
        <end position="440"/>
    </location>
</feature>
<dbReference type="OrthoDB" id="9810135at2"/>
<feature type="binding site" evidence="15">
    <location>
        <position position="1066"/>
    </location>
    <ligand>
        <name>Mg(2+)</name>
        <dbReference type="ChEBI" id="CHEBI:18420"/>
    </ligand>
</feature>
<dbReference type="GO" id="GO:0005829">
    <property type="term" value="C:cytosol"/>
    <property type="evidence" value="ECO:0007669"/>
    <property type="project" value="TreeGrafter"/>
</dbReference>
<feature type="domain" description="UvrD-like helicase C-terminal" evidence="18">
    <location>
        <begin position="467"/>
        <end position="736"/>
    </location>
</feature>
<keyword evidence="7 15" id="KW-0269">Exonuclease</keyword>
<evidence type="ECO:0000259" key="18">
    <source>
        <dbReference type="PROSITE" id="PS51217"/>
    </source>
</evidence>
<evidence type="ECO:0000256" key="2">
    <source>
        <dbReference type="ARBA" id="ARBA00022723"/>
    </source>
</evidence>
<dbReference type="InterPro" id="IPR014017">
    <property type="entry name" value="DNA_helicase_UvrD-like_C"/>
</dbReference>
<dbReference type="Proteomes" id="UP000298688">
    <property type="component" value="Chromosome"/>
</dbReference>
<organism evidence="19 20">
    <name type="scientific">Buchnera aphidicola subsp. Rhopalosiphum padi</name>
    <dbReference type="NCBI Taxonomy" id="98793"/>
    <lineage>
        <taxon>Bacteria</taxon>
        <taxon>Pseudomonadati</taxon>
        <taxon>Pseudomonadota</taxon>
        <taxon>Gammaproteobacteria</taxon>
        <taxon>Enterobacterales</taxon>
        <taxon>Erwiniaceae</taxon>
        <taxon>Buchnera</taxon>
    </lineage>
</organism>
<sequence length="1160" mass="138446">MRKKLNIFQIPLNGINLIEASAGTGKTSTIAFLYLRLLLGLSEDKKNIKKLPIEEILVVTFTNAAKEELYIRIKKNIEKLYSSCINKKSEDPIFQSFLKKIKNFKEAISILENAKININNASIYTIHGFCQDILQNNTLNFSGEIIENESFLYLQATQDFWRLFFYNLPKKIIKIIYEDYNSPDALLREIKPILQINSLINFKEKFDKKETLISFHEKIINKINIFKKKWLNYNSIMLKIINTLQINKRIYNSFNVFKWQKKITEWAESETKDYKIPICLKYFSEKNIEKNTKNYNFQKHVFFKEIGKILKKNFSLKNIILFYAIKNIPKFIKKEKEKKSLLGFNDLLEILLKNIKKQKILRKIIIKKYPVALIDEFQDTNKQQYQIFNTLYKNKKTGLFLVGDPKQSIYSFRGADIFSYLHAKYKIKNYYYLDTNWRSSKDICKAINYLFSRNKNPFYFKNIPFEPILSSSKNSNIKFKIKEKNQAAISFFFQKKEKVPIEDYRDWIAKQCANEISYWLNCAKKGEAIISYQNKERVLTEKDIVVLVRNRKEAKIVKESLEKVNITSKYSSPYESVFKTSDAYELLSILKSILDPNDINLLKQSILTHILNKIAVRKIKENPKEEMPYFLIKKLYEYNEKWKNIGIFNTIKAMILEYQQYANNFEIYKNQEKNINFLHIAELLQEKSEDFYKENSLIRWFEKKILEKNTLLENEYIKNFKESKIIRIITIHKSKGLQYPIVWIPFIIDFNKSKSYFYHEKKTLKIFFDNKKNYETLKKSDKERLAEDLRFLYVALTRSIHHCSIGIACLIKKRKKDKNNSDIHQSSLGYIIQDGKCMNYKELLDELKILNKKSYIEVKHEAINLKISTTKDNFYVLSQPQFLLKEIELYSQITSFTKLKKENKYLNNIQYENIESCFFKKKDKKLTIHNFPYGNKTGILIHYILKKIKFNNPLNTSWFYTVLKKFEFSEKWIPTLTSWINDILNLKINNLNITLSSLKKTKYIKELEFFLPIKNILYSQDFNQTIQSLDLISSVSPKIFFNPVTGILKGFIDLVFIFNKKYYILDYKSNYLGNDDNSYSFENIKKEIIKNRYDLQYQLYTLALHQYLKKKIKKYHYKTHFGGIFYMFVRGVKRKDSIFFTIPNYLLIKELTNLFLKKNK</sequence>
<evidence type="ECO:0000256" key="3">
    <source>
        <dbReference type="ARBA" id="ARBA00022741"/>
    </source>
</evidence>
<accession>A0A4D6YH48</accession>
<dbReference type="InterPro" id="IPR004586">
    <property type="entry name" value="RecB"/>
</dbReference>
<dbReference type="PANTHER" id="PTHR11070">
    <property type="entry name" value="UVRD / RECB / PCRA DNA HELICASE FAMILY MEMBER"/>
    <property type="match status" value="1"/>
</dbReference>
<dbReference type="GO" id="GO:0008854">
    <property type="term" value="F:exodeoxyribonuclease V activity"/>
    <property type="evidence" value="ECO:0007669"/>
    <property type="project" value="UniProtKB-EC"/>
</dbReference>
<dbReference type="CDD" id="cd22352">
    <property type="entry name" value="RecB_C-like"/>
    <property type="match status" value="1"/>
</dbReference>
<evidence type="ECO:0000256" key="15">
    <source>
        <dbReference type="HAMAP-Rule" id="MF_01485"/>
    </source>
</evidence>
<dbReference type="Gene3D" id="3.40.50.300">
    <property type="entry name" value="P-loop containing nucleotide triphosphate hydrolases"/>
    <property type="match status" value="2"/>
</dbReference>
<dbReference type="Gene3D" id="3.90.320.10">
    <property type="match status" value="1"/>
</dbReference>
<feature type="binding site" evidence="16">
    <location>
        <begin position="20"/>
        <end position="27"/>
    </location>
    <ligand>
        <name>ATP</name>
        <dbReference type="ChEBI" id="CHEBI:30616"/>
    </ligand>
</feature>
<keyword evidence="10 15" id="KW-0238">DNA-binding</keyword>
<feature type="active site" description="For nuclease activity" evidence="15">
    <location>
        <position position="1066"/>
    </location>
</feature>
<dbReference type="GO" id="GO:0005524">
    <property type="term" value="F:ATP binding"/>
    <property type="evidence" value="ECO:0007669"/>
    <property type="project" value="UniProtKB-UniRule"/>
</dbReference>
<evidence type="ECO:0000256" key="14">
    <source>
        <dbReference type="ARBA" id="ARBA00048988"/>
    </source>
</evidence>
<comment type="catalytic activity">
    <reaction evidence="13 15">
        <text>Couples ATP hydrolysis with the unwinding of duplex DNA by translocating in the 3'-5' direction.</text>
        <dbReference type="EC" id="5.6.2.4"/>
    </reaction>
</comment>
<evidence type="ECO:0000256" key="4">
    <source>
        <dbReference type="ARBA" id="ARBA00022763"/>
    </source>
</evidence>
<dbReference type="EMBL" id="CP034858">
    <property type="protein sequence ID" value="QCI25080.1"/>
    <property type="molecule type" value="Genomic_DNA"/>
</dbReference>
<evidence type="ECO:0000256" key="16">
    <source>
        <dbReference type="PROSITE-ProRule" id="PRU00560"/>
    </source>
</evidence>
<keyword evidence="9 15" id="KW-0460">Magnesium</keyword>
<name>A0A4D6YH48_BUCRP</name>
<evidence type="ECO:0000313" key="19">
    <source>
        <dbReference type="EMBL" id="QCI25080.1"/>
    </source>
</evidence>
<feature type="region of interest" description="DNA-binding and helicase activity, interacts with RecC" evidence="15">
    <location>
        <begin position="1"/>
        <end position="852"/>
    </location>
</feature>
<keyword evidence="6 15" id="KW-0347">Helicase</keyword>
<evidence type="ECO:0000256" key="12">
    <source>
        <dbReference type="ARBA" id="ARBA00023235"/>
    </source>
</evidence>
<feature type="binding site" evidence="15">
    <location>
        <position position="942"/>
    </location>
    <ligand>
        <name>Mg(2+)</name>
        <dbReference type="ChEBI" id="CHEBI:18420"/>
    </ligand>
</feature>
<dbReference type="InterPro" id="IPR027417">
    <property type="entry name" value="P-loop_NTPase"/>
</dbReference>
<evidence type="ECO:0000256" key="1">
    <source>
        <dbReference type="ARBA" id="ARBA00022722"/>
    </source>
</evidence>
<feature type="region of interest" description="Nuclease activity, interacts with RecD and RecA" evidence="15">
    <location>
        <begin position="890"/>
        <end position="1160"/>
    </location>
</feature>
<dbReference type="SUPFAM" id="SSF52540">
    <property type="entry name" value="P-loop containing nucleoside triphosphate hydrolases"/>
    <property type="match status" value="1"/>
</dbReference>